<evidence type="ECO:0008006" key="5">
    <source>
        <dbReference type="Google" id="ProtNLM"/>
    </source>
</evidence>
<gene>
    <name evidence="3" type="ORF">PAECIP111894_02985</name>
</gene>
<dbReference type="InterPro" id="IPR046912">
    <property type="entry name" value="ABC-3C_CTD8"/>
</dbReference>
<dbReference type="EMBL" id="CAKMAB010000014">
    <property type="protein sequence ID" value="CAH1056830.1"/>
    <property type="molecule type" value="Genomic_DNA"/>
</dbReference>
<reference evidence="3" key="1">
    <citation type="submission" date="2021-12" db="EMBL/GenBank/DDBJ databases">
        <authorList>
            <person name="Criscuolo A."/>
        </authorList>
    </citation>
    <scope>NUCLEOTIDE SEQUENCE</scope>
    <source>
        <strain evidence="3">CIP111894</strain>
    </source>
</reference>
<dbReference type="InterPro" id="IPR012908">
    <property type="entry name" value="PGAP1-ab_dom-like"/>
</dbReference>
<evidence type="ECO:0000313" key="4">
    <source>
        <dbReference type="Proteomes" id="UP000838749"/>
    </source>
</evidence>
<dbReference type="Proteomes" id="UP000838749">
    <property type="component" value="Unassembled WGS sequence"/>
</dbReference>
<comment type="caution">
    <text evidence="3">The sequence shown here is derived from an EMBL/GenBank/DDBJ whole genome shotgun (WGS) entry which is preliminary data.</text>
</comment>
<dbReference type="Pfam" id="PF07819">
    <property type="entry name" value="PGAP1"/>
    <property type="match status" value="1"/>
</dbReference>
<evidence type="ECO:0000313" key="3">
    <source>
        <dbReference type="EMBL" id="CAH1056830.1"/>
    </source>
</evidence>
<name>A0ABM9BF58_9BACL</name>
<organism evidence="3 4">
    <name type="scientific">Paenibacillus pseudetheri</name>
    <dbReference type="NCBI Taxonomy" id="2897682"/>
    <lineage>
        <taxon>Bacteria</taxon>
        <taxon>Bacillati</taxon>
        <taxon>Bacillota</taxon>
        <taxon>Bacilli</taxon>
        <taxon>Bacillales</taxon>
        <taxon>Paenibacillaceae</taxon>
        <taxon>Paenibacillus</taxon>
    </lineage>
</organism>
<evidence type="ECO:0000259" key="2">
    <source>
        <dbReference type="Pfam" id="PF20284"/>
    </source>
</evidence>
<dbReference type="SUPFAM" id="SSF53474">
    <property type="entry name" value="alpha/beta-Hydrolases"/>
    <property type="match status" value="1"/>
</dbReference>
<feature type="domain" description="GPI inositol-deacylase PGAP1-like alpha/beta" evidence="1">
    <location>
        <begin position="15"/>
        <end position="156"/>
    </location>
</feature>
<dbReference type="RefSeq" id="WP_234535093.1">
    <property type="nucleotide sequence ID" value="NZ_CAKMAB010000014.1"/>
</dbReference>
<evidence type="ECO:0000259" key="1">
    <source>
        <dbReference type="Pfam" id="PF07819"/>
    </source>
</evidence>
<keyword evidence="4" id="KW-1185">Reference proteome</keyword>
<dbReference type="Pfam" id="PF20284">
    <property type="entry name" value="CTD8"/>
    <property type="match status" value="1"/>
</dbReference>
<sequence>MSAIEFIQKNQNRNLVLFIHGFTGSNETWINDLGQEFPRMLLEDNQIADNYDFAYISYYTTLVDMYGFKVKTNFFKRMFNHETEIARKNLGINQLGEFIQSVIKFNCDCYENIIIIAHSMGGLVTKSFILNEFNKDVPSNKVKLFLSLAVPHNGTEWGKLGEKLFSNVQAIDLKPLSPVLSQINQNWVHCKSLPRTICFYGQYDEIVDEGSAILFQAEKPEKVPCDDNHNTITRPKDKSRHVYVAIQSILRKFAEEISLGEPFQVRPFVDQGQLDDEIFVLRLLIADVHNIHINSAKQTFFNAEYMRKVLVNQGEHAIATLADLYSRIETFYSIAFGKLMSGDLNDSNHLVTYVHEQLSKETDFLKSTIPLLGGFQKMGMLHQLMNMMEKDLWWAQQQNIQSIEQFRKARGI</sequence>
<protein>
    <recommendedName>
        <fullName evidence="5">PGAP1-like protein</fullName>
    </recommendedName>
</protein>
<accession>A0ABM9BF58</accession>
<feature type="domain" description="ABC-three component systems C-terminal" evidence="2">
    <location>
        <begin position="270"/>
        <end position="396"/>
    </location>
</feature>
<dbReference type="Gene3D" id="3.40.50.1820">
    <property type="entry name" value="alpha/beta hydrolase"/>
    <property type="match status" value="1"/>
</dbReference>
<proteinExistence type="predicted"/>
<dbReference type="InterPro" id="IPR029058">
    <property type="entry name" value="AB_hydrolase_fold"/>
</dbReference>